<gene>
    <name evidence="1" type="ORF">A2685_01010</name>
</gene>
<evidence type="ECO:0000313" key="1">
    <source>
        <dbReference type="EMBL" id="OGM18852.1"/>
    </source>
</evidence>
<sequence length="177" mass="20245">MLTVALGMTLTLVYAISTYQGKMRKVLIISSFLIVLFGGQRISNEVKSPVMSEYPKVYSWLSTQGGDAILEYPMYTWADGNDNYRKEMYRMYYSLKHKKNLVNGASGYFPDEWQKLVAEVSLKFPDSALVDKIGLMGVDYIIIHKSDIKSDTLEKINLWGKSGFVYSDEFDIVYKIP</sequence>
<dbReference type="EMBL" id="MGGB01000031">
    <property type="protein sequence ID" value="OGM18852.1"/>
    <property type="molecule type" value="Genomic_DNA"/>
</dbReference>
<dbReference type="AlphaFoldDB" id="A0A1F7XUX6"/>
<comment type="caution">
    <text evidence="1">The sequence shown here is derived from an EMBL/GenBank/DDBJ whole genome shotgun (WGS) entry which is preliminary data.</text>
</comment>
<protein>
    <submittedName>
        <fullName evidence="1">Uncharacterized protein</fullName>
    </submittedName>
</protein>
<accession>A0A1F7XUX6</accession>
<organism evidence="1 2">
    <name type="scientific">Candidatus Woesebacteria bacterium RIFCSPHIGHO2_01_FULL_37_10</name>
    <dbReference type="NCBI Taxonomy" id="1802489"/>
    <lineage>
        <taxon>Bacteria</taxon>
        <taxon>Candidatus Woeseibacteriota</taxon>
    </lineage>
</organism>
<dbReference type="Proteomes" id="UP000178446">
    <property type="component" value="Unassembled WGS sequence"/>
</dbReference>
<reference evidence="1 2" key="1">
    <citation type="journal article" date="2016" name="Nat. Commun.">
        <title>Thousands of microbial genomes shed light on interconnected biogeochemical processes in an aquifer system.</title>
        <authorList>
            <person name="Anantharaman K."/>
            <person name="Brown C.T."/>
            <person name="Hug L.A."/>
            <person name="Sharon I."/>
            <person name="Castelle C.J."/>
            <person name="Probst A.J."/>
            <person name="Thomas B.C."/>
            <person name="Singh A."/>
            <person name="Wilkins M.J."/>
            <person name="Karaoz U."/>
            <person name="Brodie E.L."/>
            <person name="Williams K.H."/>
            <person name="Hubbard S.S."/>
            <person name="Banfield J.F."/>
        </authorList>
    </citation>
    <scope>NUCLEOTIDE SEQUENCE [LARGE SCALE GENOMIC DNA]</scope>
</reference>
<name>A0A1F7XUX6_9BACT</name>
<proteinExistence type="predicted"/>
<evidence type="ECO:0000313" key="2">
    <source>
        <dbReference type="Proteomes" id="UP000178446"/>
    </source>
</evidence>